<name>A0ABD1XJT0_9MARC</name>
<dbReference type="Proteomes" id="UP001605036">
    <property type="component" value="Unassembled WGS sequence"/>
</dbReference>
<proteinExistence type="predicted"/>
<gene>
    <name evidence="2" type="ORF">R1flu_012596</name>
    <name evidence="1" type="ORF">R1flu_026729</name>
</gene>
<sequence>MPEALLPSTYLLVPSCTPYLEVVVFLDDLFIPPVWDNCWSVQLESLGHFDGQSEVGDGFVVGAVNDRVKFVFC</sequence>
<accession>A0ABD1XJT0</accession>
<dbReference type="AlphaFoldDB" id="A0ABD1XJT0"/>
<comment type="caution">
    <text evidence="1">The sequence shown here is derived from an EMBL/GenBank/DDBJ whole genome shotgun (WGS) entry which is preliminary data.</text>
</comment>
<evidence type="ECO:0000313" key="2">
    <source>
        <dbReference type="EMBL" id="KAL2645009.1"/>
    </source>
</evidence>
<protein>
    <submittedName>
        <fullName evidence="1">Uncharacterized protein</fullName>
    </submittedName>
</protein>
<reference evidence="1 3" key="1">
    <citation type="submission" date="2024-09" db="EMBL/GenBank/DDBJ databases">
        <title>Chromosome-scale assembly of Riccia fluitans.</title>
        <authorList>
            <person name="Paukszto L."/>
            <person name="Sawicki J."/>
            <person name="Karawczyk K."/>
            <person name="Piernik-Szablinska J."/>
            <person name="Szczecinska M."/>
            <person name="Mazdziarz M."/>
        </authorList>
    </citation>
    <scope>NUCLEOTIDE SEQUENCE [LARGE SCALE GENOMIC DNA]</scope>
    <source>
        <strain evidence="1">Rf_01</strain>
        <tissue evidence="1">Aerial parts of the thallus</tissue>
    </source>
</reference>
<keyword evidence="3" id="KW-1185">Reference proteome</keyword>
<dbReference type="EMBL" id="JBHFFA010000008">
    <property type="protein sequence ID" value="KAL2608156.1"/>
    <property type="molecule type" value="Genomic_DNA"/>
</dbReference>
<evidence type="ECO:0000313" key="1">
    <source>
        <dbReference type="EMBL" id="KAL2608156.1"/>
    </source>
</evidence>
<dbReference type="EMBL" id="JBHFFA010000002">
    <property type="protein sequence ID" value="KAL2645009.1"/>
    <property type="molecule type" value="Genomic_DNA"/>
</dbReference>
<organism evidence="1 3">
    <name type="scientific">Riccia fluitans</name>
    <dbReference type="NCBI Taxonomy" id="41844"/>
    <lineage>
        <taxon>Eukaryota</taxon>
        <taxon>Viridiplantae</taxon>
        <taxon>Streptophyta</taxon>
        <taxon>Embryophyta</taxon>
        <taxon>Marchantiophyta</taxon>
        <taxon>Marchantiopsida</taxon>
        <taxon>Marchantiidae</taxon>
        <taxon>Marchantiales</taxon>
        <taxon>Ricciaceae</taxon>
        <taxon>Riccia</taxon>
    </lineage>
</organism>
<evidence type="ECO:0000313" key="3">
    <source>
        <dbReference type="Proteomes" id="UP001605036"/>
    </source>
</evidence>